<keyword evidence="1" id="KW-0732">Signal</keyword>
<feature type="chain" id="PRO_5032932178" description="Capsule assembly protein Wzi" evidence="1">
    <location>
        <begin position="32"/>
        <end position="414"/>
    </location>
</feature>
<dbReference type="SUPFAM" id="SSF56935">
    <property type="entry name" value="Porins"/>
    <property type="match status" value="1"/>
</dbReference>
<keyword evidence="3" id="KW-1185">Reference proteome</keyword>
<proteinExistence type="predicted"/>
<dbReference type="EMBL" id="CP065748">
    <property type="protein sequence ID" value="QPS83261.1"/>
    <property type="molecule type" value="Genomic_DNA"/>
</dbReference>
<feature type="signal peptide" evidence="1">
    <location>
        <begin position="1"/>
        <end position="31"/>
    </location>
</feature>
<evidence type="ECO:0000313" key="2">
    <source>
        <dbReference type="EMBL" id="QPS83261.1"/>
    </source>
</evidence>
<evidence type="ECO:0000256" key="1">
    <source>
        <dbReference type="SAM" id="SignalP"/>
    </source>
</evidence>
<reference evidence="2 3" key="1">
    <citation type="submission" date="2020-12" db="EMBL/GenBank/DDBJ databases">
        <title>FDA dAtabase for Regulatory Grade micrObial Sequences (FDA-ARGOS): Supporting development and validation of Infectious Disease Dx tests.</title>
        <authorList>
            <person name="Sproer C."/>
            <person name="Gronow S."/>
            <person name="Severitt S."/>
            <person name="Schroder I."/>
            <person name="Tallon L."/>
            <person name="Sadzewicz L."/>
            <person name="Zhao X."/>
            <person name="Boylan J."/>
            <person name="Ott S."/>
            <person name="Bowen H."/>
            <person name="Vavikolanu K."/>
            <person name="Mehta A."/>
            <person name="Aluvathingal J."/>
            <person name="Nadendla S."/>
            <person name="Lowell S."/>
            <person name="Myers T."/>
            <person name="Yan Y."/>
            <person name="Sichtig H."/>
        </authorList>
    </citation>
    <scope>NUCLEOTIDE SEQUENCE [LARGE SCALE GENOMIC DNA]</scope>
    <source>
        <strain evidence="2 3">FDAARGOS_890</strain>
    </source>
</reference>
<protein>
    <recommendedName>
        <fullName evidence="4">Capsule assembly protein Wzi</fullName>
    </recommendedName>
</protein>
<dbReference type="RefSeq" id="WP_016452473.1">
    <property type="nucleotide sequence ID" value="NZ_CP065748.1"/>
</dbReference>
<evidence type="ECO:0008006" key="4">
    <source>
        <dbReference type="Google" id="ProtNLM"/>
    </source>
</evidence>
<sequence length="414" mass="44671">MQRSFLAQRTPLAAAIAVVIAIALSAGSAAAHTLDDGIPQTNGLRIDMAAVAAYLHGDSTLPAPKLAGTLGLGDTPDDQRGWRLEHGTLGAGLRVSPQLGANIAMGWHDSDPAHVEAAWMEARSGSDAELTLGAGRNRVPMGQVLTRAGHFDRYGQMPLAKRAAFNGDWIEDGVNAAWRPHLQGAMSWLQGIDLGLWRARRFPGSDNAAWAPVVHASAAWTSVQADAFYSRMQPKGRGAYVQRSNSGHIHTAPQCNASLRDITCFDGTVDLAGASATWTTPLQGVKLTAAGIWRRESGNLYSQNGDTRYQGRTLGGWLEVLWQPRARWEFGARQEWLRSTNRVSGPGALLVATDANLLPNNPSRRFTAMAGWRPVKSVLIALEAGREHIAGKGHTVAGLRLIWTPDALLERNWK</sequence>
<name>A0A7T2YX88_9BURK</name>
<organism evidence="2 3">
    <name type="scientific">Delftia lacustris</name>
    <dbReference type="NCBI Taxonomy" id="558537"/>
    <lineage>
        <taxon>Bacteria</taxon>
        <taxon>Pseudomonadati</taxon>
        <taxon>Pseudomonadota</taxon>
        <taxon>Betaproteobacteria</taxon>
        <taxon>Burkholderiales</taxon>
        <taxon>Comamonadaceae</taxon>
        <taxon>Delftia</taxon>
    </lineage>
</organism>
<dbReference type="Proteomes" id="UP000595064">
    <property type="component" value="Chromosome"/>
</dbReference>
<gene>
    <name evidence="2" type="ORF">I6G47_09405</name>
</gene>
<accession>A0A7T2YX88</accession>
<evidence type="ECO:0000313" key="3">
    <source>
        <dbReference type="Proteomes" id="UP000595064"/>
    </source>
</evidence>
<dbReference type="AlphaFoldDB" id="A0A7T2YX88"/>
<dbReference type="KEGG" id="dla:I6G47_09405"/>